<dbReference type="Proteomes" id="UP000054988">
    <property type="component" value="Unassembled WGS sequence"/>
</dbReference>
<evidence type="ECO:0000256" key="1">
    <source>
        <dbReference type="SAM" id="MobiDB-lite"/>
    </source>
</evidence>
<accession>A0A0W0FUU0</accession>
<protein>
    <recommendedName>
        <fullName evidence="4">Arrestin-like N-terminal domain-containing protein</fullName>
    </recommendedName>
</protein>
<reference evidence="2 3" key="1">
    <citation type="submission" date="2015-12" db="EMBL/GenBank/DDBJ databases">
        <title>Draft genome sequence of Moniliophthora roreri, the causal agent of frosty pod rot of cacao.</title>
        <authorList>
            <person name="Aime M.C."/>
            <person name="Diaz-Valderrama J.R."/>
            <person name="Kijpornyongpan T."/>
            <person name="Phillips-Mora W."/>
        </authorList>
    </citation>
    <scope>NUCLEOTIDE SEQUENCE [LARGE SCALE GENOMIC DNA]</scope>
    <source>
        <strain evidence="2 3">MCA 2952</strain>
    </source>
</reference>
<proteinExistence type="predicted"/>
<evidence type="ECO:0000313" key="2">
    <source>
        <dbReference type="EMBL" id="KTB40143.1"/>
    </source>
</evidence>
<sequence>MDSELNMDPPPSYETQREPLPSPAYSDIPQGLDISLPTDISAGSTSSRCTNFNWKFKTSHMAIDLGPRIWGLSTPAYGLDGTLRFSVELHTSNGHGGDPEISATLQASISSPTIKTTMFLNQNIPEIHREQRRHSFPQTEIRKKEFCVQVPSTVSLNGTQTSTPPSFLRYYYGVSCEIKYFVKVHARGVGILGGDEIKTIPIAYLPKSRPSQLPVSSIPRPLQDHDGQILCPEFDCADHTRTIRLLPRASSPRYEEGIFDNAVFFSLPTPATFTSGHKIPYLFSFNFPSHPHLCALYAHSSIKVTLIKQLIMSPPSQKHHSSINILPIRKNKSRSPTPESPVQLEWRVSAGRPKYQSEYAEGVYILRGWVDAGGMGREGSWTLGDVAKLQYVLRITIYPPEHLLDNLPTFEHDEVVEITTDEYGGEREVWSMGGVPAPAIGLARVLMEEASGYL</sequence>
<name>A0A0W0FUU0_MONRR</name>
<organism evidence="2 3">
    <name type="scientific">Moniliophthora roreri</name>
    <name type="common">Frosty pod rot fungus</name>
    <name type="synonym">Monilia roreri</name>
    <dbReference type="NCBI Taxonomy" id="221103"/>
    <lineage>
        <taxon>Eukaryota</taxon>
        <taxon>Fungi</taxon>
        <taxon>Dikarya</taxon>
        <taxon>Basidiomycota</taxon>
        <taxon>Agaricomycotina</taxon>
        <taxon>Agaricomycetes</taxon>
        <taxon>Agaricomycetidae</taxon>
        <taxon>Agaricales</taxon>
        <taxon>Marasmiineae</taxon>
        <taxon>Marasmiaceae</taxon>
        <taxon>Moniliophthora</taxon>
    </lineage>
</organism>
<dbReference type="EMBL" id="LATX01001604">
    <property type="protein sequence ID" value="KTB40143.1"/>
    <property type="molecule type" value="Genomic_DNA"/>
</dbReference>
<evidence type="ECO:0000313" key="3">
    <source>
        <dbReference type="Proteomes" id="UP000054988"/>
    </source>
</evidence>
<evidence type="ECO:0008006" key="4">
    <source>
        <dbReference type="Google" id="ProtNLM"/>
    </source>
</evidence>
<dbReference type="eggNOG" id="ENOG502SPDX">
    <property type="taxonomic scope" value="Eukaryota"/>
</dbReference>
<comment type="caution">
    <text evidence="2">The sequence shown here is derived from an EMBL/GenBank/DDBJ whole genome shotgun (WGS) entry which is preliminary data.</text>
</comment>
<feature type="region of interest" description="Disordered" evidence="1">
    <location>
        <begin position="1"/>
        <end position="45"/>
    </location>
</feature>
<gene>
    <name evidence="2" type="ORF">WG66_7264</name>
</gene>
<dbReference type="AlphaFoldDB" id="A0A0W0FUU0"/>